<evidence type="ECO:0000313" key="10">
    <source>
        <dbReference type="Proteomes" id="UP000533598"/>
    </source>
</evidence>
<dbReference type="PANTHER" id="PTHR43806:SF11">
    <property type="entry name" value="CEREVISIN-RELATED"/>
    <property type="match status" value="1"/>
</dbReference>
<feature type="domain" description="Peptidase S8/S53" evidence="8">
    <location>
        <begin position="482"/>
        <end position="592"/>
    </location>
</feature>
<dbReference type="Proteomes" id="UP000533598">
    <property type="component" value="Unassembled WGS sequence"/>
</dbReference>
<dbReference type="InterPro" id="IPR015500">
    <property type="entry name" value="Peptidase_S8_subtilisin-rel"/>
</dbReference>
<protein>
    <submittedName>
        <fullName evidence="9">Subtilisin family serine protease</fullName>
    </submittedName>
</protein>
<keyword evidence="4 5" id="KW-0720">Serine protease</keyword>
<dbReference type="Pfam" id="PF00082">
    <property type="entry name" value="Peptidase_S8"/>
    <property type="match status" value="2"/>
</dbReference>
<evidence type="ECO:0000256" key="5">
    <source>
        <dbReference type="PROSITE-ProRule" id="PRU01240"/>
    </source>
</evidence>
<feature type="active site" description="Charge relay system" evidence="5">
    <location>
        <position position="24"/>
    </location>
</feature>
<dbReference type="PRINTS" id="PR00723">
    <property type="entry name" value="SUBTILISIN"/>
</dbReference>
<dbReference type="InterPro" id="IPR036852">
    <property type="entry name" value="Peptidase_S8/S53_dom_sf"/>
</dbReference>
<keyword evidence="2 5" id="KW-0645">Protease</keyword>
<organism evidence="9 10">
    <name type="scientific">Crossiella cryophila</name>
    <dbReference type="NCBI Taxonomy" id="43355"/>
    <lineage>
        <taxon>Bacteria</taxon>
        <taxon>Bacillati</taxon>
        <taxon>Actinomycetota</taxon>
        <taxon>Actinomycetes</taxon>
        <taxon>Pseudonocardiales</taxon>
        <taxon>Pseudonocardiaceae</taxon>
        <taxon>Crossiella</taxon>
    </lineage>
</organism>
<keyword evidence="10" id="KW-1185">Reference proteome</keyword>
<evidence type="ECO:0000256" key="7">
    <source>
        <dbReference type="SAM" id="MobiDB-lite"/>
    </source>
</evidence>
<keyword evidence="3 5" id="KW-0378">Hydrolase</keyword>
<feature type="active site" description="Charge relay system" evidence="5">
    <location>
        <position position="558"/>
    </location>
</feature>
<dbReference type="GO" id="GO:0004252">
    <property type="term" value="F:serine-type endopeptidase activity"/>
    <property type="evidence" value="ECO:0007669"/>
    <property type="project" value="UniProtKB-UniRule"/>
</dbReference>
<dbReference type="RefSeq" id="WP_185005307.1">
    <property type="nucleotide sequence ID" value="NZ_BAAAUI010000001.1"/>
</dbReference>
<sequence length="774" mass="82074">MGNPPRQAAAPDQTGKGVVVGVVDSGIDVHHPAFRNGPTGPTRIVRLLDQVITTRQTIGHDGPVGPGSTVRFSWTVPGAPQKFQTDVLAIPLTKETLQAQLTQPGRIPAADVQVSGGPFPDQDLVIDFVGRYAATGFDPYNLDSVGVQPGGTNWTPTIKFGREYTQQEIDKALTDRVDPFYSRDAASGHGTHVMGIAAGSSVELDDSSSADTVVGIAKQADLVAVRTSLGDDDEIVEAIRFILDQPWRAPGTLAKPAVANLSIGGSDGPHDGTSRLERELDKLVVGTKGRVIVVSAGNEADKVDPEDDVYLKSKQQPRGGMHTVGTVPANTENKHTIIVPDDHDKLLELHVWYAGPGRISLDLAVPLPGGAAGRFPGFGPTLATPIVPGTGPDPANGKFPDPPPVAVTLAGHAVQASSTISNPTSGKQHIWLKVRPRANGTVQAGNWLLVLRQLQNASTPYHIWGMYTGQDRHFLFEFGKQDPTTTVENPGTAHNVITVGAYHGPTGTRGTFSGRGPTTDPRTVPKPDVSAPGIGILSAKALARGNGKGRYVELSGTSQAAPYVTGVVALMLEANKNLSHEQIARFLRETCDKPDGVSDPPPADSGWGAGKVNAEKAVNKAKESAGTALADEPLVLPTAAYVTAQEPVTELLAALRARVEHTEAGRLLGKLIGTHAPEIQRLIHLHRRLLVAWLRLHGPQLVRLALHSEQCHRIPIPARLGGKPVAAGLARLLDELIPFAGPELRADIAQYREFVLAVPGVPADDYDQLPRNEA</sequence>
<dbReference type="InterPro" id="IPR000209">
    <property type="entry name" value="Peptidase_S8/S53_dom"/>
</dbReference>
<dbReference type="InterPro" id="IPR050131">
    <property type="entry name" value="Peptidase_S8_subtilisin-like"/>
</dbReference>
<dbReference type="PANTHER" id="PTHR43806">
    <property type="entry name" value="PEPTIDASE S8"/>
    <property type="match status" value="1"/>
</dbReference>
<feature type="active site" description="Charge relay system" evidence="5">
    <location>
        <position position="189"/>
    </location>
</feature>
<dbReference type="InterPro" id="IPR023827">
    <property type="entry name" value="Peptidase_S8_Asp-AS"/>
</dbReference>
<dbReference type="Gene3D" id="3.40.50.200">
    <property type="entry name" value="Peptidase S8/S53 domain"/>
    <property type="match status" value="2"/>
</dbReference>
<dbReference type="InterPro" id="IPR023828">
    <property type="entry name" value="Peptidase_S8_Ser-AS"/>
</dbReference>
<evidence type="ECO:0000256" key="4">
    <source>
        <dbReference type="ARBA" id="ARBA00022825"/>
    </source>
</evidence>
<dbReference type="PROSITE" id="PS00136">
    <property type="entry name" value="SUBTILASE_ASP"/>
    <property type="match status" value="1"/>
</dbReference>
<proteinExistence type="inferred from homology"/>
<gene>
    <name evidence="9" type="ORF">HNR67_005697</name>
</gene>
<name>A0A7W7CHH5_9PSEU</name>
<dbReference type="SUPFAM" id="SSF52743">
    <property type="entry name" value="Subtilisin-like"/>
    <property type="match status" value="1"/>
</dbReference>
<evidence type="ECO:0000256" key="6">
    <source>
        <dbReference type="RuleBase" id="RU003355"/>
    </source>
</evidence>
<feature type="region of interest" description="Disordered" evidence="7">
    <location>
        <begin position="591"/>
        <end position="610"/>
    </location>
</feature>
<evidence type="ECO:0000259" key="8">
    <source>
        <dbReference type="Pfam" id="PF00082"/>
    </source>
</evidence>
<feature type="region of interest" description="Disordered" evidence="7">
    <location>
        <begin position="502"/>
        <end position="530"/>
    </location>
</feature>
<comment type="caution">
    <text evidence="9">The sequence shown here is derived from an EMBL/GenBank/DDBJ whole genome shotgun (WGS) entry which is preliminary data.</text>
</comment>
<dbReference type="AlphaFoldDB" id="A0A7W7CHH5"/>
<accession>A0A7W7CHH5</accession>
<evidence type="ECO:0000313" key="9">
    <source>
        <dbReference type="EMBL" id="MBB4679579.1"/>
    </source>
</evidence>
<dbReference type="PROSITE" id="PS00138">
    <property type="entry name" value="SUBTILASE_SER"/>
    <property type="match status" value="1"/>
</dbReference>
<feature type="domain" description="Peptidase S8/S53" evidence="8">
    <location>
        <begin position="15"/>
        <end position="306"/>
    </location>
</feature>
<evidence type="ECO:0000256" key="1">
    <source>
        <dbReference type="ARBA" id="ARBA00011073"/>
    </source>
</evidence>
<reference evidence="9 10" key="1">
    <citation type="submission" date="2020-08" db="EMBL/GenBank/DDBJ databases">
        <title>Sequencing the genomes of 1000 actinobacteria strains.</title>
        <authorList>
            <person name="Klenk H.-P."/>
        </authorList>
    </citation>
    <scope>NUCLEOTIDE SEQUENCE [LARGE SCALE GENOMIC DNA]</scope>
    <source>
        <strain evidence="9 10">DSM 44230</strain>
    </source>
</reference>
<evidence type="ECO:0000256" key="2">
    <source>
        <dbReference type="ARBA" id="ARBA00022670"/>
    </source>
</evidence>
<evidence type="ECO:0000256" key="3">
    <source>
        <dbReference type="ARBA" id="ARBA00022801"/>
    </source>
</evidence>
<dbReference type="GO" id="GO:0006508">
    <property type="term" value="P:proteolysis"/>
    <property type="evidence" value="ECO:0007669"/>
    <property type="project" value="UniProtKB-KW"/>
</dbReference>
<dbReference type="EMBL" id="JACHMH010000001">
    <property type="protein sequence ID" value="MBB4679579.1"/>
    <property type="molecule type" value="Genomic_DNA"/>
</dbReference>
<comment type="similarity">
    <text evidence="1 5 6">Belongs to the peptidase S8 family.</text>
</comment>
<dbReference type="PROSITE" id="PS51892">
    <property type="entry name" value="SUBTILASE"/>
    <property type="match status" value="1"/>
</dbReference>